<dbReference type="Gene3D" id="3.40.30.10">
    <property type="entry name" value="Glutaredoxin"/>
    <property type="match status" value="1"/>
</dbReference>
<evidence type="ECO:0000313" key="2">
    <source>
        <dbReference type="Proteomes" id="UP000095282"/>
    </source>
</evidence>
<organism evidence="2 3">
    <name type="scientific">Caenorhabditis tropicalis</name>
    <dbReference type="NCBI Taxonomy" id="1561998"/>
    <lineage>
        <taxon>Eukaryota</taxon>
        <taxon>Metazoa</taxon>
        <taxon>Ecdysozoa</taxon>
        <taxon>Nematoda</taxon>
        <taxon>Chromadorea</taxon>
        <taxon>Rhabditida</taxon>
        <taxon>Rhabditina</taxon>
        <taxon>Rhabditomorpha</taxon>
        <taxon>Rhabditoidea</taxon>
        <taxon>Rhabditidae</taxon>
        <taxon>Peloderinae</taxon>
        <taxon>Caenorhabditis</taxon>
    </lineage>
</organism>
<dbReference type="GO" id="GO:0004364">
    <property type="term" value="F:glutathione transferase activity"/>
    <property type="evidence" value="ECO:0007669"/>
    <property type="project" value="TreeGrafter"/>
</dbReference>
<dbReference type="SUPFAM" id="SSF52833">
    <property type="entry name" value="Thioredoxin-like"/>
    <property type="match status" value="1"/>
</dbReference>
<sequence length="157" mass="18232">MENKWKGVSIRYIPFSIREIMMESGNSPPAVLPARKKMLSVDVKRTGKFWDIPLTPPPKFMEWIMKYTTTGAMQVLLVLEEQDKELMLRAAREFWMRLWSRSEKIFEDQDFVEVLKAIGVKNVDEVIEKSKEEKFAKILAANTQRGVDMSVSHLAHS</sequence>
<proteinExistence type="predicted"/>
<protein>
    <submittedName>
        <fullName evidence="3">DSBA domain-containing protein</fullName>
    </submittedName>
</protein>
<keyword evidence="2" id="KW-1185">Reference proteome</keyword>
<feature type="domain" description="DSBA-like thioredoxin" evidence="1">
    <location>
        <begin position="2"/>
        <end position="151"/>
    </location>
</feature>
<dbReference type="GO" id="GO:0005739">
    <property type="term" value="C:mitochondrion"/>
    <property type="evidence" value="ECO:0007669"/>
    <property type="project" value="TreeGrafter"/>
</dbReference>
<dbReference type="GO" id="GO:0004602">
    <property type="term" value="F:glutathione peroxidase activity"/>
    <property type="evidence" value="ECO:0007669"/>
    <property type="project" value="TreeGrafter"/>
</dbReference>
<evidence type="ECO:0000259" key="1">
    <source>
        <dbReference type="Pfam" id="PF01323"/>
    </source>
</evidence>
<dbReference type="PANTHER" id="PTHR42943:SF3">
    <property type="entry name" value="GLUTATHIONE S-TRANSFERASE KAPPA 1"/>
    <property type="match status" value="1"/>
</dbReference>
<dbReference type="PANTHER" id="PTHR42943">
    <property type="entry name" value="GLUTATHIONE S-TRANSFERASE KAPPA"/>
    <property type="match status" value="1"/>
</dbReference>
<dbReference type="STRING" id="1561998.A0A1I7UFK5"/>
<dbReference type="Proteomes" id="UP000095282">
    <property type="component" value="Unplaced"/>
</dbReference>
<name>A0A1I7UFK5_9PELO</name>
<dbReference type="AlphaFoldDB" id="A0A1I7UFK5"/>
<reference evidence="3" key="1">
    <citation type="submission" date="2016-11" db="UniProtKB">
        <authorList>
            <consortium name="WormBaseParasite"/>
        </authorList>
    </citation>
    <scope>IDENTIFICATION</scope>
</reference>
<dbReference type="InterPro" id="IPR001853">
    <property type="entry name" value="DSBA-like_thioredoxin_dom"/>
</dbReference>
<dbReference type="InterPro" id="IPR051924">
    <property type="entry name" value="GST_Kappa/NadH"/>
</dbReference>
<accession>A0A1I7UFK5</accession>
<dbReference type="WBParaSite" id="Csp11.Scaffold629.g8823.t1">
    <property type="protein sequence ID" value="Csp11.Scaffold629.g8823.t1"/>
    <property type="gene ID" value="Csp11.Scaffold629.g8823"/>
</dbReference>
<dbReference type="GO" id="GO:0006749">
    <property type="term" value="P:glutathione metabolic process"/>
    <property type="evidence" value="ECO:0007669"/>
    <property type="project" value="TreeGrafter"/>
</dbReference>
<dbReference type="Pfam" id="PF01323">
    <property type="entry name" value="DSBA"/>
    <property type="match status" value="1"/>
</dbReference>
<dbReference type="eggNOG" id="ENOG502R0HS">
    <property type="taxonomic scope" value="Eukaryota"/>
</dbReference>
<dbReference type="GO" id="GO:0005777">
    <property type="term" value="C:peroxisome"/>
    <property type="evidence" value="ECO:0007669"/>
    <property type="project" value="TreeGrafter"/>
</dbReference>
<dbReference type="InterPro" id="IPR036249">
    <property type="entry name" value="Thioredoxin-like_sf"/>
</dbReference>
<evidence type="ECO:0000313" key="3">
    <source>
        <dbReference type="WBParaSite" id="Csp11.Scaffold629.g8823.t1"/>
    </source>
</evidence>